<dbReference type="InterPro" id="IPR051092">
    <property type="entry name" value="FYVE_RhoGEF_PH"/>
</dbReference>
<dbReference type="EMBL" id="JBCLYO010000031">
    <property type="protein sequence ID" value="KAL0076375.1"/>
    <property type="molecule type" value="Genomic_DNA"/>
</dbReference>
<dbReference type="Proteomes" id="UP001448207">
    <property type="component" value="Unassembled WGS sequence"/>
</dbReference>
<dbReference type="InterPro" id="IPR000219">
    <property type="entry name" value="DH_dom"/>
</dbReference>
<dbReference type="PROSITE" id="PS50010">
    <property type="entry name" value="DH_2"/>
    <property type="match status" value="1"/>
</dbReference>
<dbReference type="PANTHER" id="PTHR12673">
    <property type="entry name" value="FACIOGENITAL DYSPLASIA PROTEIN"/>
    <property type="match status" value="1"/>
</dbReference>
<organism evidence="2 3">
    <name type="scientific">Phycomyces blakesleeanus</name>
    <dbReference type="NCBI Taxonomy" id="4837"/>
    <lineage>
        <taxon>Eukaryota</taxon>
        <taxon>Fungi</taxon>
        <taxon>Fungi incertae sedis</taxon>
        <taxon>Mucoromycota</taxon>
        <taxon>Mucoromycotina</taxon>
        <taxon>Mucoromycetes</taxon>
        <taxon>Mucorales</taxon>
        <taxon>Phycomycetaceae</taxon>
        <taxon>Phycomyces</taxon>
    </lineage>
</organism>
<dbReference type="SUPFAM" id="SSF48065">
    <property type="entry name" value="DBL homology domain (DH-domain)"/>
    <property type="match status" value="1"/>
</dbReference>
<comment type="caution">
    <text evidence="2">The sequence shown here is derived from an EMBL/GenBank/DDBJ whole genome shotgun (WGS) entry which is preliminary data.</text>
</comment>
<evidence type="ECO:0000259" key="1">
    <source>
        <dbReference type="PROSITE" id="PS50010"/>
    </source>
</evidence>
<reference evidence="2 3" key="1">
    <citation type="submission" date="2024-04" db="EMBL/GenBank/DDBJ databases">
        <title>Symmetric and asymmetric DNA N6-adenine methylation regulates different biological responses in Mucorales.</title>
        <authorList>
            <consortium name="Lawrence Berkeley National Laboratory"/>
            <person name="Lax C."/>
            <person name="Mondo S.J."/>
            <person name="Osorio-Concepcion M."/>
            <person name="Muszewska A."/>
            <person name="Corrochano-Luque M."/>
            <person name="Gutierrez G."/>
            <person name="Riley R."/>
            <person name="Lipzen A."/>
            <person name="Guo J."/>
            <person name="Hundley H."/>
            <person name="Amirebrahimi M."/>
            <person name="Ng V."/>
            <person name="Lorenzo-Gutierrez D."/>
            <person name="Binder U."/>
            <person name="Yang J."/>
            <person name="Song Y."/>
            <person name="Canovas D."/>
            <person name="Navarro E."/>
            <person name="Freitag M."/>
            <person name="Gabaldon T."/>
            <person name="Grigoriev I.V."/>
            <person name="Corrochano L.M."/>
            <person name="Nicolas F.E."/>
            <person name="Garre V."/>
        </authorList>
    </citation>
    <scope>NUCLEOTIDE SEQUENCE [LARGE SCALE GENOMIC DNA]</scope>
    <source>
        <strain evidence="2 3">L51</strain>
    </source>
</reference>
<proteinExistence type="predicted"/>
<sequence length="468" mass="54160">MCSNVSSGRISVYTLPTSIEDEVAARKEFLRRPTDDTHESLYKGFKPNGFGTPCSYKTWKESINPKQYQQLSRLSPKQQKYQELIHEVILTECKYIEDLELVQKIFIKDAVEWEGLPSTLLKIFNSTNKIVELHKSILKVDSMEIYSTYFVNFEQANHVITNALKSKSDLLGTYIRNRASWSECRNLPLQSFMLLPIQRIMKYPLFFRQLRECLEPEDSIFWEMQQLETKMDKAIRLIENDKAEAERYHRLEDLTTRISGLDTSINLLKPGRRLIHEGPLDLLPCSQNPLTDSSNDIYGSSISAQSITSPHPNVLKRRNSTFSIKEKKKHLYVFLFDDLIICTKIRSTSREIDENIIAKVESYHGPNPEALFRVVQEPGQLTLVDRTVTRKVARQDKTGRLLGSLRKPTAAAFNAMYNSTTEYEEHPLQFMCSIASKRIVVYHFEAPTAHDKDVWCTRLQEASKLHVR</sequence>
<protein>
    <submittedName>
        <fullName evidence="2">Dbl homology domain-containing protein</fullName>
    </submittedName>
</protein>
<dbReference type="InterPro" id="IPR035899">
    <property type="entry name" value="DBL_dom_sf"/>
</dbReference>
<dbReference type="Pfam" id="PF00621">
    <property type="entry name" value="RhoGEF"/>
    <property type="match status" value="1"/>
</dbReference>
<dbReference type="SUPFAM" id="SSF50729">
    <property type="entry name" value="PH domain-like"/>
    <property type="match status" value="1"/>
</dbReference>
<evidence type="ECO:0000313" key="2">
    <source>
        <dbReference type="EMBL" id="KAL0076375.1"/>
    </source>
</evidence>
<feature type="non-terminal residue" evidence="2">
    <location>
        <position position="468"/>
    </location>
</feature>
<dbReference type="Gene3D" id="1.20.900.10">
    <property type="entry name" value="Dbl homology (DH) domain"/>
    <property type="match status" value="2"/>
</dbReference>
<dbReference type="InterPro" id="IPR011993">
    <property type="entry name" value="PH-like_dom_sf"/>
</dbReference>
<feature type="domain" description="DH" evidence="1">
    <location>
        <begin position="80"/>
        <end position="268"/>
    </location>
</feature>
<dbReference type="PANTHER" id="PTHR12673:SF159">
    <property type="entry name" value="LD03170P"/>
    <property type="match status" value="1"/>
</dbReference>
<name>A0ABR3AK29_PHYBL</name>
<evidence type="ECO:0000313" key="3">
    <source>
        <dbReference type="Proteomes" id="UP001448207"/>
    </source>
</evidence>
<gene>
    <name evidence="2" type="ORF">J3Q64DRAFT_1647559</name>
</gene>
<dbReference type="SMART" id="SM00325">
    <property type="entry name" value="RhoGEF"/>
    <property type="match status" value="1"/>
</dbReference>
<dbReference type="Gene3D" id="2.30.29.30">
    <property type="entry name" value="Pleckstrin-homology domain (PH domain)/Phosphotyrosine-binding domain (PTB)"/>
    <property type="match status" value="1"/>
</dbReference>
<keyword evidence="3" id="KW-1185">Reference proteome</keyword>
<accession>A0ABR3AK29</accession>